<feature type="compositionally biased region" description="Basic and acidic residues" evidence="1">
    <location>
        <begin position="201"/>
        <end position="211"/>
    </location>
</feature>
<keyword evidence="3" id="KW-1185">Reference proteome</keyword>
<dbReference type="AlphaFoldDB" id="A0A8H4W676"/>
<comment type="caution">
    <text evidence="2">The sequence shown here is derived from an EMBL/GenBank/DDBJ whole genome shotgun (WGS) entry which is preliminary data.</text>
</comment>
<evidence type="ECO:0000313" key="3">
    <source>
        <dbReference type="Proteomes" id="UP000566819"/>
    </source>
</evidence>
<feature type="compositionally biased region" description="Polar residues" evidence="1">
    <location>
        <begin position="164"/>
        <end position="200"/>
    </location>
</feature>
<proteinExistence type="predicted"/>
<gene>
    <name evidence="2" type="ORF">G7Y89_g2783</name>
</gene>
<accession>A0A8H4W676</accession>
<evidence type="ECO:0000313" key="2">
    <source>
        <dbReference type="EMBL" id="KAF4635322.1"/>
    </source>
</evidence>
<evidence type="ECO:0000256" key="1">
    <source>
        <dbReference type="SAM" id="MobiDB-lite"/>
    </source>
</evidence>
<dbReference type="OrthoDB" id="3549108at2759"/>
<dbReference type="Proteomes" id="UP000566819">
    <property type="component" value="Unassembled WGS sequence"/>
</dbReference>
<protein>
    <submittedName>
        <fullName evidence="2">Uncharacterized protein</fullName>
    </submittedName>
</protein>
<name>A0A8H4W676_9HELO</name>
<dbReference type="EMBL" id="JAAMPI010000126">
    <property type="protein sequence ID" value="KAF4635322.1"/>
    <property type="molecule type" value="Genomic_DNA"/>
</dbReference>
<feature type="compositionally biased region" description="Polar residues" evidence="1">
    <location>
        <begin position="288"/>
        <end position="306"/>
    </location>
</feature>
<reference evidence="2 3" key="1">
    <citation type="submission" date="2020-03" db="EMBL/GenBank/DDBJ databases">
        <title>Draft Genome Sequence of Cudoniella acicularis.</title>
        <authorList>
            <person name="Buettner E."/>
            <person name="Kellner H."/>
        </authorList>
    </citation>
    <scope>NUCLEOTIDE SEQUENCE [LARGE SCALE GENOMIC DNA]</scope>
    <source>
        <strain evidence="2 3">DSM 108380</strain>
    </source>
</reference>
<feature type="region of interest" description="Disordered" evidence="1">
    <location>
        <begin position="347"/>
        <end position="379"/>
    </location>
</feature>
<feature type="region of interest" description="Disordered" evidence="1">
    <location>
        <begin position="288"/>
        <end position="310"/>
    </location>
</feature>
<feature type="region of interest" description="Disordered" evidence="1">
    <location>
        <begin position="164"/>
        <end position="216"/>
    </location>
</feature>
<sequence>MDPVMVMAKVGDVGKVVSHASSSLHRVIQSARAVDPILAPLLEELRALKRSVSAVDWLIISIFCDSPSATSPQPSQDKDLDRLWNSNLQADASTSSTPIGPELSLHPITSLKTQIQSHLSTIQNVLQTLNLYIRNNSPRVATSDEASSVDTEIDLLIDRVNRPQTRHGQTQHSESHNQIPSKNGRTTTPQLATDSVSNTDPDYKMASRPDRVTFPGGFTTERAAFALAENTGYLNPRPAPSPQNSILARRKVANTLAVRTDRQEEYPRTCLSPQRFAEISAWNMSNAEDHAQTPSPRGSPISSTSRPGPLKALLPLEINRSKSQRIRTTKVSWTDMLRSKSPLSRITLLSDSNTKQTSAAQEGSDSLSVWSAESDNFEP</sequence>
<organism evidence="2 3">
    <name type="scientific">Cudoniella acicularis</name>
    <dbReference type="NCBI Taxonomy" id="354080"/>
    <lineage>
        <taxon>Eukaryota</taxon>
        <taxon>Fungi</taxon>
        <taxon>Dikarya</taxon>
        <taxon>Ascomycota</taxon>
        <taxon>Pezizomycotina</taxon>
        <taxon>Leotiomycetes</taxon>
        <taxon>Helotiales</taxon>
        <taxon>Tricladiaceae</taxon>
        <taxon>Cudoniella</taxon>
    </lineage>
</organism>